<keyword evidence="1" id="KW-0732">Signal</keyword>
<dbReference type="KEGG" id="blq:L21SP5_00701"/>
<gene>
    <name evidence="2" type="ORF">L21SP5_00701</name>
</gene>
<dbReference type="AlphaFoldDB" id="A0A0S2HWP1"/>
<feature type="chain" id="PRO_5006599457" description="DUF3157 domain-containing protein" evidence="1">
    <location>
        <begin position="20"/>
        <end position="210"/>
    </location>
</feature>
<dbReference type="Proteomes" id="UP000064893">
    <property type="component" value="Chromosome"/>
</dbReference>
<evidence type="ECO:0008006" key="4">
    <source>
        <dbReference type="Google" id="ProtNLM"/>
    </source>
</evidence>
<sequence precursor="true">MKRITFLVFCLMIAGFSQAQQRAVTETGDEVILFEDGTWQYQDEDYQEEKEIPTNPTEFEKDKKSTFLLKSNRFNVGIYLNPKVWSFKKAIDNPDAEYQFQLKDGDLYGMVITEKVEIPLETLKTIALENGKAAAPDLKIVQEEYRTVNGLKVLLLQMNGTTQGIKFSYYGYYYSNTNGTIQFMTYTSQNLLDSYRAECDKLLNGLVEIN</sequence>
<dbReference type="RefSeq" id="WP_057951925.1">
    <property type="nucleotide sequence ID" value="NZ_CP013118.1"/>
</dbReference>
<dbReference type="PATRIC" id="fig|1307839.3.peg.745"/>
<protein>
    <recommendedName>
        <fullName evidence="4">DUF3157 domain-containing protein</fullName>
    </recommendedName>
</protein>
<organism evidence="2 3">
    <name type="scientific">Salinivirga cyanobacteriivorans</name>
    <dbReference type="NCBI Taxonomy" id="1307839"/>
    <lineage>
        <taxon>Bacteria</taxon>
        <taxon>Pseudomonadati</taxon>
        <taxon>Bacteroidota</taxon>
        <taxon>Bacteroidia</taxon>
        <taxon>Bacteroidales</taxon>
        <taxon>Salinivirgaceae</taxon>
        <taxon>Salinivirga</taxon>
    </lineage>
</organism>
<feature type="signal peptide" evidence="1">
    <location>
        <begin position="1"/>
        <end position="19"/>
    </location>
</feature>
<dbReference type="OrthoDB" id="6400696at2"/>
<dbReference type="EMBL" id="CP013118">
    <property type="protein sequence ID" value="ALO14373.1"/>
    <property type="molecule type" value="Genomic_DNA"/>
</dbReference>
<accession>A0A0S2HWP1</accession>
<proteinExistence type="predicted"/>
<dbReference type="STRING" id="1307839.L21SP5_00701"/>
<reference evidence="2 3" key="1">
    <citation type="submission" date="2015-11" db="EMBL/GenBank/DDBJ databases">
        <title>Description and complete genome sequence of a novel strain predominating in hypersaline microbial mats and representing a new family of the Bacteriodetes phylum.</title>
        <authorList>
            <person name="Spring S."/>
            <person name="Bunk B."/>
            <person name="Sproer C."/>
            <person name="Klenk H.-P."/>
        </authorList>
    </citation>
    <scope>NUCLEOTIDE SEQUENCE [LARGE SCALE GENOMIC DNA]</scope>
    <source>
        <strain evidence="2 3">L21-Spi-D4</strain>
    </source>
</reference>
<evidence type="ECO:0000313" key="3">
    <source>
        <dbReference type="Proteomes" id="UP000064893"/>
    </source>
</evidence>
<evidence type="ECO:0000313" key="2">
    <source>
        <dbReference type="EMBL" id="ALO14373.1"/>
    </source>
</evidence>
<evidence type="ECO:0000256" key="1">
    <source>
        <dbReference type="SAM" id="SignalP"/>
    </source>
</evidence>
<name>A0A0S2HWP1_9BACT</name>
<keyword evidence="3" id="KW-1185">Reference proteome</keyword>